<keyword evidence="3" id="KW-1185">Reference proteome</keyword>
<dbReference type="InterPro" id="IPR041657">
    <property type="entry name" value="HTH_17"/>
</dbReference>
<sequence>MSADRSGPVLGVKAAAEYVQRAPKTLYNMKAAGVGPKSFKHGRQTVYYPADLDAWLKSQLVAAE</sequence>
<dbReference type="OrthoDB" id="194758at2"/>
<dbReference type="Proteomes" id="UP000198867">
    <property type="component" value="Unassembled WGS sequence"/>
</dbReference>
<dbReference type="AlphaFoldDB" id="A0A1I5AX76"/>
<organism evidence="2 3">
    <name type="scientific">Mycetocola miduiensis</name>
    <dbReference type="NCBI Taxonomy" id="995034"/>
    <lineage>
        <taxon>Bacteria</taxon>
        <taxon>Bacillati</taxon>
        <taxon>Actinomycetota</taxon>
        <taxon>Actinomycetes</taxon>
        <taxon>Micrococcales</taxon>
        <taxon>Microbacteriaceae</taxon>
        <taxon>Mycetocola</taxon>
    </lineage>
</organism>
<accession>A0A1I5AX76</accession>
<dbReference type="EMBL" id="FOVM01000004">
    <property type="protein sequence ID" value="SFN67027.1"/>
    <property type="molecule type" value="Genomic_DNA"/>
</dbReference>
<reference evidence="3" key="1">
    <citation type="submission" date="2016-10" db="EMBL/GenBank/DDBJ databases">
        <authorList>
            <person name="Varghese N."/>
            <person name="Submissions S."/>
        </authorList>
    </citation>
    <scope>NUCLEOTIDE SEQUENCE [LARGE SCALE GENOMIC DNA]</scope>
    <source>
        <strain evidence="3">CGMCC 1.11101</strain>
    </source>
</reference>
<name>A0A1I5AX76_9MICO</name>
<dbReference type="RefSeq" id="WP_090710356.1">
    <property type="nucleotide sequence ID" value="NZ_FOVM01000004.1"/>
</dbReference>
<feature type="domain" description="Helix-turn-helix" evidence="1">
    <location>
        <begin position="10"/>
        <end position="59"/>
    </location>
</feature>
<dbReference type="Pfam" id="PF12728">
    <property type="entry name" value="HTH_17"/>
    <property type="match status" value="1"/>
</dbReference>
<proteinExistence type="predicted"/>
<protein>
    <submittedName>
        <fullName evidence="2">Helix-turn-helix domain-containing protein</fullName>
    </submittedName>
</protein>
<dbReference type="STRING" id="995034.SAMN05216219_1592"/>
<evidence type="ECO:0000259" key="1">
    <source>
        <dbReference type="Pfam" id="PF12728"/>
    </source>
</evidence>
<evidence type="ECO:0000313" key="2">
    <source>
        <dbReference type="EMBL" id="SFN67027.1"/>
    </source>
</evidence>
<evidence type="ECO:0000313" key="3">
    <source>
        <dbReference type="Proteomes" id="UP000198867"/>
    </source>
</evidence>
<gene>
    <name evidence="2" type="ORF">SAMN05216219_1592</name>
</gene>